<dbReference type="Proteomes" id="UP001153269">
    <property type="component" value="Unassembled WGS sequence"/>
</dbReference>
<evidence type="ECO:0000313" key="3">
    <source>
        <dbReference type="Proteomes" id="UP001153269"/>
    </source>
</evidence>
<name>A0A9N7V728_PLEPL</name>
<feature type="compositionally biased region" description="Basic and acidic residues" evidence="1">
    <location>
        <begin position="9"/>
        <end position="41"/>
    </location>
</feature>
<keyword evidence="3" id="KW-1185">Reference proteome</keyword>
<comment type="caution">
    <text evidence="2">The sequence shown here is derived from an EMBL/GenBank/DDBJ whole genome shotgun (WGS) entry which is preliminary data.</text>
</comment>
<dbReference type="EMBL" id="CADEAL010003246">
    <property type="protein sequence ID" value="CAB1443980.1"/>
    <property type="molecule type" value="Genomic_DNA"/>
</dbReference>
<accession>A0A9N7V728</accession>
<proteinExistence type="predicted"/>
<dbReference type="AlphaFoldDB" id="A0A9N7V728"/>
<organism evidence="2 3">
    <name type="scientific">Pleuronectes platessa</name>
    <name type="common">European plaice</name>
    <dbReference type="NCBI Taxonomy" id="8262"/>
    <lineage>
        <taxon>Eukaryota</taxon>
        <taxon>Metazoa</taxon>
        <taxon>Chordata</taxon>
        <taxon>Craniata</taxon>
        <taxon>Vertebrata</taxon>
        <taxon>Euteleostomi</taxon>
        <taxon>Actinopterygii</taxon>
        <taxon>Neopterygii</taxon>
        <taxon>Teleostei</taxon>
        <taxon>Neoteleostei</taxon>
        <taxon>Acanthomorphata</taxon>
        <taxon>Carangaria</taxon>
        <taxon>Pleuronectiformes</taxon>
        <taxon>Pleuronectoidei</taxon>
        <taxon>Pleuronectidae</taxon>
        <taxon>Pleuronectes</taxon>
    </lineage>
</organism>
<gene>
    <name evidence="2" type="ORF">PLEPLA_LOCUS31696</name>
</gene>
<protein>
    <submittedName>
        <fullName evidence="2">Uncharacterized protein</fullName>
    </submittedName>
</protein>
<sequence length="102" mass="11979">MSETARNTWHTERSGCAKMESREGERKRSESEGQRQGEKDALERMQLTLSWAAFYSEMQREEEQQRLGKIGERGRERERGVCDVLCMLLTLDWFELVQSGTF</sequence>
<feature type="region of interest" description="Disordered" evidence="1">
    <location>
        <begin position="1"/>
        <end position="41"/>
    </location>
</feature>
<reference evidence="2" key="1">
    <citation type="submission" date="2020-03" db="EMBL/GenBank/DDBJ databases">
        <authorList>
            <person name="Weist P."/>
        </authorList>
    </citation>
    <scope>NUCLEOTIDE SEQUENCE</scope>
</reference>
<evidence type="ECO:0000256" key="1">
    <source>
        <dbReference type="SAM" id="MobiDB-lite"/>
    </source>
</evidence>
<evidence type="ECO:0000313" key="2">
    <source>
        <dbReference type="EMBL" id="CAB1443980.1"/>
    </source>
</evidence>